<dbReference type="Pfam" id="PF00583">
    <property type="entry name" value="Acetyltransf_1"/>
    <property type="match status" value="1"/>
</dbReference>
<keyword evidence="2" id="KW-0808">Transferase</keyword>
<evidence type="ECO:0000259" key="1">
    <source>
        <dbReference type="PROSITE" id="PS51186"/>
    </source>
</evidence>
<dbReference type="InterPro" id="IPR016181">
    <property type="entry name" value="Acyl_CoA_acyltransferase"/>
</dbReference>
<dbReference type="PROSITE" id="PS51186">
    <property type="entry name" value="GNAT"/>
    <property type="match status" value="1"/>
</dbReference>
<comment type="caution">
    <text evidence="2">The sequence shown here is derived from an EMBL/GenBank/DDBJ whole genome shotgun (WGS) entry which is preliminary data.</text>
</comment>
<keyword evidence="3" id="KW-1185">Reference proteome</keyword>
<dbReference type="Proteomes" id="UP000256686">
    <property type="component" value="Unassembled WGS sequence"/>
</dbReference>
<organism evidence="2 3">
    <name type="scientific">Chryseobacterium pennae</name>
    <dbReference type="NCBI Taxonomy" id="2258962"/>
    <lineage>
        <taxon>Bacteria</taxon>
        <taxon>Pseudomonadati</taxon>
        <taxon>Bacteroidota</taxon>
        <taxon>Flavobacteriia</taxon>
        <taxon>Flavobacteriales</taxon>
        <taxon>Weeksellaceae</taxon>
        <taxon>Chryseobacterium group</taxon>
        <taxon>Chryseobacterium</taxon>
    </lineage>
</organism>
<dbReference type="CDD" id="cd04301">
    <property type="entry name" value="NAT_SF"/>
    <property type="match status" value="1"/>
</dbReference>
<accession>A0A3D9C5B9</accession>
<sequence>MNIEYRKLLAHESKIYRDIRLESLEQFPDSFAASYQESLKTEKLSMEINIENQIPGKVAFGAFADQRLIGICIFVKNENNSASIYQMYVKKGFQGKNIGSGLVQAVIHEANEKFTVNEIYLEVAANNHSAYQLYKKNGFKDVSNENGLNDTSEIVMKYTI</sequence>
<reference evidence="3" key="1">
    <citation type="submission" date="2018-06" db="EMBL/GenBank/DDBJ databases">
        <authorList>
            <person name="Lum Nde A."/>
            <person name="Hugo C."/>
        </authorList>
    </citation>
    <scope>NUCLEOTIDE SEQUENCE [LARGE SCALE GENOMIC DNA]</scope>
    <source>
        <strain evidence="3">1_F178</strain>
    </source>
</reference>
<dbReference type="InterPro" id="IPR050276">
    <property type="entry name" value="MshD_Acetyltransferase"/>
</dbReference>
<proteinExistence type="predicted"/>
<dbReference type="InterPro" id="IPR000182">
    <property type="entry name" value="GNAT_dom"/>
</dbReference>
<dbReference type="SUPFAM" id="SSF55729">
    <property type="entry name" value="Acyl-CoA N-acyltransferases (Nat)"/>
    <property type="match status" value="1"/>
</dbReference>
<evidence type="ECO:0000313" key="2">
    <source>
        <dbReference type="EMBL" id="REC60732.1"/>
    </source>
</evidence>
<protein>
    <submittedName>
        <fullName evidence="2">GNAT family N-acetyltransferase</fullName>
    </submittedName>
</protein>
<dbReference type="EMBL" id="QNVT01000021">
    <property type="protein sequence ID" value="REC60732.1"/>
    <property type="molecule type" value="Genomic_DNA"/>
</dbReference>
<dbReference type="PANTHER" id="PTHR43617">
    <property type="entry name" value="L-AMINO ACID N-ACETYLTRANSFERASE"/>
    <property type="match status" value="1"/>
</dbReference>
<dbReference type="Gene3D" id="3.40.630.30">
    <property type="match status" value="1"/>
</dbReference>
<name>A0A3D9C5B9_9FLAO</name>
<gene>
    <name evidence="2" type="ORF">DRF65_19140</name>
</gene>
<evidence type="ECO:0000313" key="3">
    <source>
        <dbReference type="Proteomes" id="UP000256686"/>
    </source>
</evidence>
<dbReference type="GO" id="GO:0016747">
    <property type="term" value="F:acyltransferase activity, transferring groups other than amino-acyl groups"/>
    <property type="evidence" value="ECO:0007669"/>
    <property type="project" value="InterPro"/>
</dbReference>
<dbReference type="AlphaFoldDB" id="A0A3D9C5B9"/>
<dbReference type="RefSeq" id="WP_115972355.1">
    <property type="nucleotide sequence ID" value="NZ_QNVT01000021.1"/>
</dbReference>
<feature type="domain" description="N-acetyltransferase" evidence="1">
    <location>
        <begin position="3"/>
        <end position="160"/>
    </location>
</feature>